<dbReference type="Proteomes" id="UP000652761">
    <property type="component" value="Unassembled WGS sequence"/>
</dbReference>
<dbReference type="SUPFAM" id="SSF57756">
    <property type="entry name" value="Retrovirus zinc finger-like domains"/>
    <property type="match status" value="1"/>
</dbReference>
<name>A0A843X324_COLES</name>
<comment type="caution">
    <text evidence="1">The sequence shown here is derived from an EMBL/GenBank/DDBJ whole genome shotgun (WGS) entry which is preliminary data.</text>
</comment>
<keyword evidence="2" id="KW-1185">Reference proteome</keyword>
<evidence type="ECO:0000313" key="2">
    <source>
        <dbReference type="Proteomes" id="UP000652761"/>
    </source>
</evidence>
<protein>
    <submittedName>
        <fullName evidence="1">Uncharacterized protein</fullName>
    </submittedName>
</protein>
<reference evidence="1" key="1">
    <citation type="submission" date="2017-07" db="EMBL/GenBank/DDBJ databases">
        <title>Taro Niue Genome Assembly and Annotation.</title>
        <authorList>
            <person name="Atibalentja N."/>
            <person name="Keating K."/>
            <person name="Fields C.J."/>
        </authorList>
    </citation>
    <scope>NUCLEOTIDE SEQUENCE</scope>
    <source>
        <strain evidence="1">Niue_2</strain>
        <tissue evidence="1">Leaf</tissue>
    </source>
</reference>
<dbReference type="EMBL" id="NMUH01004484">
    <property type="protein sequence ID" value="MQM09830.1"/>
    <property type="molecule type" value="Genomic_DNA"/>
</dbReference>
<dbReference type="AlphaFoldDB" id="A0A843X324"/>
<dbReference type="GO" id="GO:0003676">
    <property type="term" value="F:nucleic acid binding"/>
    <property type="evidence" value="ECO:0007669"/>
    <property type="project" value="InterPro"/>
</dbReference>
<proteinExistence type="predicted"/>
<organism evidence="1 2">
    <name type="scientific">Colocasia esculenta</name>
    <name type="common">Wild taro</name>
    <name type="synonym">Arum esculentum</name>
    <dbReference type="NCBI Taxonomy" id="4460"/>
    <lineage>
        <taxon>Eukaryota</taxon>
        <taxon>Viridiplantae</taxon>
        <taxon>Streptophyta</taxon>
        <taxon>Embryophyta</taxon>
        <taxon>Tracheophyta</taxon>
        <taxon>Spermatophyta</taxon>
        <taxon>Magnoliopsida</taxon>
        <taxon>Liliopsida</taxon>
        <taxon>Araceae</taxon>
        <taxon>Aroideae</taxon>
        <taxon>Colocasieae</taxon>
        <taxon>Colocasia</taxon>
    </lineage>
</organism>
<dbReference type="GO" id="GO:0008270">
    <property type="term" value="F:zinc ion binding"/>
    <property type="evidence" value="ECO:0007669"/>
    <property type="project" value="InterPro"/>
</dbReference>
<evidence type="ECO:0000313" key="1">
    <source>
        <dbReference type="EMBL" id="MQM09830.1"/>
    </source>
</evidence>
<dbReference type="InterPro" id="IPR036875">
    <property type="entry name" value="Znf_CCHC_sf"/>
</dbReference>
<gene>
    <name evidence="1" type="ORF">Taro_042709</name>
</gene>
<accession>A0A843X324</accession>
<sequence length="70" mass="8052">MEQTVQQGAEQSQQSSRCYHYEQSGHYRRECSLRQQQQFALERAGDLVVELPTGDFVRTLGYLEGVTVEV</sequence>